<organism evidence="1 2">
    <name type="scientific">Clathrus columnatus</name>
    <dbReference type="NCBI Taxonomy" id="1419009"/>
    <lineage>
        <taxon>Eukaryota</taxon>
        <taxon>Fungi</taxon>
        <taxon>Dikarya</taxon>
        <taxon>Basidiomycota</taxon>
        <taxon>Agaricomycotina</taxon>
        <taxon>Agaricomycetes</taxon>
        <taxon>Phallomycetidae</taxon>
        <taxon>Phallales</taxon>
        <taxon>Clathraceae</taxon>
        <taxon>Clathrus</taxon>
    </lineage>
</organism>
<keyword evidence="2" id="KW-1185">Reference proteome</keyword>
<gene>
    <name evidence="1" type="ORF">Clacol_007128</name>
</gene>
<proteinExistence type="predicted"/>
<evidence type="ECO:0000313" key="1">
    <source>
        <dbReference type="EMBL" id="GJJ12882.1"/>
    </source>
</evidence>
<evidence type="ECO:0000313" key="2">
    <source>
        <dbReference type="Proteomes" id="UP001050691"/>
    </source>
</evidence>
<dbReference type="EMBL" id="BPWL01000008">
    <property type="protein sequence ID" value="GJJ12882.1"/>
    <property type="molecule type" value="Genomic_DNA"/>
</dbReference>
<name>A0AAV5AGW8_9AGAM</name>
<accession>A0AAV5AGW8</accession>
<dbReference type="AlphaFoldDB" id="A0AAV5AGW8"/>
<comment type="caution">
    <text evidence="1">The sequence shown here is derived from an EMBL/GenBank/DDBJ whole genome shotgun (WGS) entry which is preliminary data.</text>
</comment>
<reference evidence="1" key="1">
    <citation type="submission" date="2021-10" db="EMBL/GenBank/DDBJ databases">
        <title>De novo Genome Assembly of Clathrus columnatus (Basidiomycota, Fungi) Using Illumina and Nanopore Sequence Data.</title>
        <authorList>
            <person name="Ogiso-Tanaka E."/>
            <person name="Itagaki H."/>
            <person name="Hosoya T."/>
            <person name="Hosaka K."/>
        </authorList>
    </citation>
    <scope>NUCLEOTIDE SEQUENCE</scope>
    <source>
        <strain evidence="1">MO-923</strain>
    </source>
</reference>
<dbReference type="Proteomes" id="UP001050691">
    <property type="component" value="Unassembled WGS sequence"/>
</dbReference>
<evidence type="ECO:0008006" key="3">
    <source>
        <dbReference type="Google" id="ProtNLM"/>
    </source>
</evidence>
<dbReference type="InterPro" id="IPR032675">
    <property type="entry name" value="LRR_dom_sf"/>
</dbReference>
<dbReference type="Gene3D" id="3.80.10.10">
    <property type="entry name" value="Ribonuclease Inhibitor"/>
    <property type="match status" value="1"/>
</dbReference>
<sequence>MSTQWIVRLPSEILLLTIGAINDRNDLLSFALTCRFICQLIIPDKLEYFRISNLMENTDVCNHLVQNLHLCRGTHEFEFTDGVRVTRARQRQFDDSIYATIVKISWRNGNFEPFRTLLDALVGSGCRLEEFHITLCVPSLGMSIDSTLLVTVTKLEDLQIWKKLDRTALQKLSIWIGTYWDRISFPLSKANWLSDMLTDTSKLTHLNLTIQHTAFGVNLLDYTWPNLENLIIGRDNIIPTTALRPRSDLINFFKRHPKLTTLSLPCDIHPLTNSPWIVVECLPNLESFAYEGTFESRLSEVLSPASARRLRHLTICPDVREISFHSAEVTRPNDLDIYKELTSLQTFCFTLGTHTSDYSKTNPDRILEVLAVHATGLHKIHLPMTGDFSPTYYDTTLSILQRFPKLTHLSGVWASDISRRDLLLQKLYQCRQLEYAIYGGRGGASRVFRLIREFESEDEEKHMFVEVISRKNPDCDMRTWGKFYNKYKV</sequence>
<protein>
    <recommendedName>
        <fullName evidence="3">F-box domain-containing protein</fullName>
    </recommendedName>
</protein>